<dbReference type="Proteomes" id="UP000318297">
    <property type="component" value="Unassembled WGS sequence"/>
</dbReference>
<dbReference type="RefSeq" id="WP_145230014.1">
    <property type="nucleotide sequence ID" value="NZ_VIVQ01000003.1"/>
</dbReference>
<reference evidence="1 2" key="1">
    <citation type="submission" date="2019-06" db="EMBL/GenBank/DDBJ databases">
        <title>Sequencing the genomes of 1000 actinobacteria strains.</title>
        <authorList>
            <person name="Klenk H.-P."/>
        </authorList>
    </citation>
    <scope>NUCLEOTIDE SEQUENCE [LARGE SCALE GENOMIC DNA]</scope>
    <source>
        <strain evidence="1 2">DSM 19560</strain>
    </source>
</reference>
<evidence type="ECO:0000313" key="1">
    <source>
        <dbReference type="EMBL" id="TWE09391.1"/>
    </source>
</evidence>
<evidence type="ECO:0000313" key="2">
    <source>
        <dbReference type="Proteomes" id="UP000318297"/>
    </source>
</evidence>
<dbReference type="AlphaFoldDB" id="A0A561E1D0"/>
<dbReference type="EMBL" id="VIVQ01000003">
    <property type="protein sequence ID" value="TWE09391.1"/>
    <property type="molecule type" value="Genomic_DNA"/>
</dbReference>
<accession>A0A561E1D0</accession>
<protein>
    <submittedName>
        <fullName evidence="1">Uncharacterized protein</fullName>
    </submittedName>
</protein>
<comment type="caution">
    <text evidence="1">The sequence shown here is derived from an EMBL/GenBank/DDBJ whole genome shotgun (WGS) entry which is preliminary data.</text>
</comment>
<organism evidence="1 2">
    <name type="scientific">Rudaeicoccus suwonensis</name>
    <dbReference type="NCBI Taxonomy" id="657409"/>
    <lineage>
        <taxon>Bacteria</taxon>
        <taxon>Bacillati</taxon>
        <taxon>Actinomycetota</taxon>
        <taxon>Actinomycetes</taxon>
        <taxon>Micrococcales</taxon>
        <taxon>Dermacoccaceae</taxon>
        <taxon>Rudaeicoccus</taxon>
    </lineage>
</organism>
<name>A0A561E1D0_9MICO</name>
<keyword evidence="2" id="KW-1185">Reference proteome</keyword>
<proteinExistence type="predicted"/>
<sequence>MGTTKMTQMCSVHVAMPCAQITMPTLSGIRVRFLGTSVSIDAGRTFATGDKSVARERGIGGADAMVLNHSFGYPSAVFEAGACRSAVDRPPV</sequence>
<gene>
    <name evidence="1" type="ORF">BKA23_3093</name>
</gene>